<proteinExistence type="predicted"/>
<reference evidence="1 2" key="1">
    <citation type="submission" date="2024-06" db="EMBL/GenBank/DDBJ databases">
        <title>Genomic Encyclopedia of Type Strains, Phase IV (KMG-IV): sequencing the most valuable type-strain genomes for metagenomic binning, comparative biology and taxonomic classification.</title>
        <authorList>
            <person name="Goeker M."/>
        </authorList>
    </citation>
    <scope>NUCLEOTIDE SEQUENCE [LARGE SCALE GENOMIC DNA]</scope>
    <source>
        <strain evidence="1 2">DSM 29780</strain>
    </source>
</reference>
<dbReference type="Proteomes" id="UP001549047">
    <property type="component" value="Unassembled WGS sequence"/>
</dbReference>
<accession>A0ABV2IZA1</accession>
<evidence type="ECO:0000313" key="2">
    <source>
        <dbReference type="Proteomes" id="UP001549047"/>
    </source>
</evidence>
<comment type="caution">
    <text evidence="1">The sequence shown here is derived from an EMBL/GenBank/DDBJ whole genome shotgun (WGS) entry which is preliminary data.</text>
</comment>
<gene>
    <name evidence="1" type="ORF">ABID16_002150</name>
</gene>
<evidence type="ECO:0000313" key="1">
    <source>
        <dbReference type="EMBL" id="MET3613821.1"/>
    </source>
</evidence>
<sequence length="37" mass="3912">MIVLGMSATLIATFTLAAFSLLVSLDSDRKAPVDPVF</sequence>
<keyword evidence="2" id="KW-1185">Reference proteome</keyword>
<dbReference type="EMBL" id="JBEPMB010000002">
    <property type="protein sequence ID" value="MET3613821.1"/>
    <property type="molecule type" value="Genomic_DNA"/>
</dbReference>
<protein>
    <submittedName>
        <fullName evidence="1">Uncharacterized protein</fullName>
    </submittedName>
</protein>
<organism evidence="1 2">
    <name type="scientific">Rhizobium aquaticum</name>
    <dbReference type="NCBI Taxonomy" id="1549636"/>
    <lineage>
        <taxon>Bacteria</taxon>
        <taxon>Pseudomonadati</taxon>
        <taxon>Pseudomonadota</taxon>
        <taxon>Alphaproteobacteria</taxon>
        <taxon>Hyphomicrobiales</taxon>
        <taxon>Rhizobiaceae</taxon>
        <taxon>Rhizobium/Agrobacterium group</taxon>
        <taxon>Rhizobium</taxon>
    </lineage>
</organism>
<name>A0ABV2IZA1_9HYPH</name>